<accession>A0A327NHQ3</accession>
<feature type="domain" description="Methyltransferase FkbM" evidence="1">
    <location>
        <begin position="50"/>
        <end position="219"/>
    </location>
</feature>
<dbReference type="RefSeq" id="WP_111342646.1">
    <property type="nucleotide sequence ID" value="NZ_QLII01000001.1"/>
</dbReference>
<dbReference type="Pfam" id="PF05050">
    <property type="entry name" value="Methyltransf_21"/>
    <property type="match status" value="1"/>
</dbReference>
<dbReference type="PANTHER" id="PTHR36973:SF4">
    <property type="entry name" value="NODULATION PROTEIN"/>
    <property type="match status" value="1"/>
</dbReference>
<sequence>MNKTAINYVKSFFSAFGLFVARRYPNAVNGHDLTYDLKVVVRKENPLCFDIGANRGQTIELLQSCFRNPTIHAFEPSSATFTTLSSQSFGPQVTLHQLALGDQAGVATFRNYTQSELSSFLPVNTNKSENIFAEEALILAESVQVNTLDSFCAAQGIEQIDLLKIDTQGFELPVLRGGADLFKNQRIGAVLLELNFSPLYEGQSDPLEILALMRTHNMRLVDYYEKERASGMELSWTTALFMRYP</sequence>
<protein>
    <submittedName>
        <fullName evidence="2">FkbM family methyltransferase</fullName>
    </submittedName>
</protein>
<keyword evidence="2" id="KW-0489">Methyltransferase</keyword>
<evidence type="ECO:0000259" key="1">
    <source>
        <dbReference type="Pfam" id="PF05050"/>
    </source>
</evidence>
<comment type="caution">
    <text evidence="2">The sequence shown here is derived from an EMBL/GenBank/DDBJ whole genome shotgun (WGS) entry which is preliminary data.</text>
</comment>
<proteinExistence type="predicted"/>
<organism evidence="2 3">
    <name type="scientific">Spirosoma telluris</name>
    <dbReference type="NCBI Taxonomy" id="2183553"/>
    <lineage>
        <taxon>Bacteria</taxon>
        <taxon>Pseudomonadati</taxon>
        <taxon>Bacteroidota</taxon>
        <taxon>Cytophagia</taxon>
        <taxon>Cytophagales</taxon>
        <taxon>Cytophagaceae</taxon>
        <taxon>Spirosoma</taxon>
    </lineage>
</organism>
<dbReference type="PANTHER" id="PTHR36973">
    <property type="entry name" value="SLL1456 PROTEIN-RELATED"/>
    <property type="match status" value="1"/>
</dbReference>
<dbReference type="GO" id="GO:0008171">
    <property type="term" value="F:O-methyltransferase activity"/>
    <property type="evidence" value="ECO:0007669"/>
    <property type="project" value="TreeGrafter"/>
</dbReference>
<dbReference type="Proteomes" id="UP000249016">
    <property type="component" value="Unassembled WGS sequence"/>
</dbReference>
<evidence type="ECO:0000313" key="3">
    <source>
        <dbReference type="Proteomes" id="UP000249016"/>
    </source>
</evidence>
<dbReference type="OrthoDB" id="9812600at2"/>
<dbReference type="SUPFAM" id="SSF53335">
    <property type="entry name" value="S-adenosyl-L-methionine-dependent methyltransferases"/>
    <property type="match status" value="1"/>
</dbReference>
<name>A0A327NHQ3_9BACT</name>
<dbReference type="GO" id="GO:0032259">
    <property type="term" value="P:methylation"/>
    <property type="evidence" value="ECO:0007669"/>
    <property type="project" value="UniProtKB-KW"/>
</dbReference>
<dbReference type="InterPro" id="IPR006342">
    <property type="entry name" value="FkbM_mtfrase"/>
</dbReference>
<dbReference type="InterPro" id="IPR053188">
    <property type="entry name" value="FkbM_Methyltransferase"/>
</dbReference>
<dbReference type="InterPro" id="IPR029063">
    <property type="entry name" value="SAM-dependent_MTases_sf"/>
</dbReference>
<reference evidence="2 3" key="1">
    <citation type="submission" date="2018-06" db="EMBL/GenBank/DDBJ databases">
        <title>Spirosoma sp. HMF3257 Genome sequencing and assembly.</title>
        <authorList>
            <person name="Kang H."/>
            <person name="Cha I."/>
            <person name="Kim H."/>
            <person name="Kang J."/>
            <person name="Joh K."/>
        </authorList>
    </citation>
    <scope>NUCLEOTIDE SEQUENCE [LARGE SCALE GENOMIC DNA]</scope>
    <source>
        <strain evidence="2 3">HMF3257</strain>
    </source>
</reference>
<gene>
    <name evidence="2" type="ORF">HMF3257_12920</name>
</gene>
<dbReference type="AlphaFoldDB" id="A0A327NHQ3"/>
<dbReference type="EMBL" id="QLII01000001">
    <property type="protein sequence ID" value="RAI74910.1"/>
    <property type="molecule type" value="Genomic_DNA"/>
</dbReference>
<dbReference type="Gene3D" id="3.40.50.150">
    <property type="entry name" value="Vaccinia Virus protein VP39"/>
    <property type="match status" value="1"/>
</dbReference>
<keyword evidence="2" id="KW-0808">Transferase</keyword>
<evidence type="ECO:0000313" key="2">
    <source>
        <dbReference type="EMBL" id="RAI74910.1"/>
    </source>
</evidence>
<keyword evidence="3" id="KW-1185">Reference proteome</keyword>
<dbReference type="NCBIfam" id="TIGR01444">
    <property type="entry name" value="fkbM_fam"/>
    <property type="match status" value="1"/>
</dbReference>